<sequence length="168" mass="18445">MSYPEPRYAGETGQVSAVRRPAEAPAEVVSPEGGTIHYLATQATTEGDFGLYRLDMAPQTPGPRAHFHRSIAESFFVLAGTVTLFDGQRWASSQTGDFLYVPAGGLHGFRNDSPEPASMLLLFTPGAPREEYFERLGEMVRHGGEELAEFLVRHDTFFVDAEGDPRPV</sequence>
<dbReference type="Proteomes" id="UP001156389">
    <property type="component" value="Unassembled WGS sequence"/>
</dbReference>
<evidence type="ECO:0000313" key="4">
    <source>
        <dbReference type="Proteomes" id="UP001156389"/>
    </source>
</evidence>
<gene>
    <name evidence="3" type="ORF">LHJ74_23910</name>
</gene>
<dbReference type="EMBL" id="JAJAGO010000011">
    <property type="protein sequence ID" value="MCT2592921.1"/>
    <property type="molecule type" value="Genomic_DNA"/>
</dbReference>
<comment type="caution">
    <text evidence="3">The sequence shown here is derived from an EMBL/GenBank/DDBJ whole genome shotgun (WGS) entry which is preliminary data.</text>
</comment>
<dbReference type="Pfam" id="PF07883">
    <property type="entry name" value="Cupin_2"/>
    <property type="match status" value="1"/>
</dbReference>
<dbReference type="PANTHER" id="PTHR36440:SF1">
    <property type="entry name" value="PUTATIVE (AFU_ORTHOLOGUE AFUA_8G07350)-RELATED"/>
    <property type="match status" value="1"/>
</dbReference>
<evidence type="ECO:0000256" key="1">
    <source>
        <dbReference type="SAM" id="MobiDB-lite"/>
    </source>
</evidence>
<feature type="domain" description="Cupin type-2" evidence="2">
    <location>
        <begin position="54"/>
        <end position="122"/>
    </location>
</feature>
<dbReference type="Gene3D" id="2.60.120.10">
    <property type="entry name" value="Jelly Rolls"/>
    <property type="match status" value="1"/>
</dbReference>
<reference evidence="3 4" key="1">
    <citation type="submission" date="2021-10" db="EMBL/GenBank/DDBJ databases">
        <title>Streptomyces gossypii sp. nov., isolated from soil collected from cotton field.</title>
        <authorList>
            <person name="Ge X."/>
            <person name="Chen X."/>
            <person name="Liu W."/>
        </authorList>
    </citation>
    <scope>NUCLEOTIDE SEQUENCE [LARGE SCALE GENOMIC DNA]</scope>
    <source>
        <strain evidence="3 4">N2-109</strain>
    </source>
</reference>
<feature type="region of interest" description="Disordered" evidence="1">
    <location>
        <begin position="1"/>
        <end position="29"/>
    </location>
</feature>
<evidence type="ECO:0000259" key="2">
    <source>
        <dbReference type="Pfam" id="PF07883"/>
    </source>
</evidence>
<dbReference type="SUPFAM" id="SSF51182">
    <property type="entry name" value="RmlC-like cupins"/>
    <property type="match status" value="1"/>
</dbReference>
<dbReference type="InterPro" id="IPR013096">
    <property type="entry name" value="Cupin_2"/>
</dbReference>
<name>A0ABT2JYK7_9ACTN</name>
<protein>
    <submittedName>
        <fullName evidence="3">Cupin domain-containing protein</fullName>
    </submittedName>
</protein>
<dbReference type="PANTHER" id="PTHR36440">
    <property type="entry name" value="PUTATIVE (AFU_ORTHOLOGUE AFUA_8G07350)-RELATED"/>
    <property type="match status" value="1"/>
</dbReference>
<dbReference type="InterPro" id="IPR053146">
    <property type="entry name" value="QDO-like"/>
</dbReference>
<organism evidence="3 4">
    <name type="scientific">Streptomyces gossypii</name>
    <dbReference type="NCBI Taxonomy" id="2883101"/>
    <lineage>
        <taxon>Bacteria</taxon>
        <taxon>Bacillati</taxon>
        <taxon>Actinomycetota</taxon>
        <taxon>Actinomycetes</taxon>
        <taxon>Kitasatosporales</taxon>
        <taxon>Streptomycetaceae</taxon>
        <taxon>Streptomyces</taxon>
    </lineage>
</organism>
<dbReference type="InterPro" id="IPR011051">
    <property type="entry name" value="RmlC_Cupin_sf"/>
</dbReference>
<evidence type="ECO:0000313" key="3">
    <source>
        <dbReference type="EMBL" id="MCT2592921.1"/>
    </source>
</evidence>
<dbReference type="RefSeq" id="WP_260220245.1">
    <property type="nucleotide sequence ID" value="NZ_JAJAGO010000011.1"/>
</dbReference>
<proteinExistence type="predicted"/>
<accession>A0ABT2JYK7</accession>
<dbReference type="InterPro" id="IPR014710">
    <property type="entry name" value="RmlC-like_jellyroll"/>
</dbReference>
<keyword evidence="4" id="KW-1185">Reference proteome</keyword>